<keyword evidence="5 7" id="KW-0949">S-adenosyl-L-methionine</keyword>
<feature type="binding site" evidence="7">
    <location>
        <position position="101"/>
    </location>
    <ligand>
        <name>S-adenosyl-L-methionine</name>
        <dbReference type="ChEBI" id="CHEBI:59789"/>
    </ligand>
</feature>
<sequence length="272" mass="30541">MTTTNEPTERNKNYGRIISFTRRGSRLGDKFEKVMAEYGPHYVIDYPAGEAQTTIADDAFIDLVDAFGRVAPLVVEIGPGSGEQLISQAKAHPERNFLALEAWAPGVARCVNAAMREGVENVRVMEADAAQTLPIIFRTDVEVPNPRAVEVWTFFPDPWRKTRHHKRRIVNDAFTRTIAGVLADDGIWRMATDWDNYAWQMRDVIERSECLTNLHPGENPDPNDEGDFVGGFAPRWTGRIMTRFEQRGIDAGRTIHDVCATPSSEAQTITLP</sequence>
<gene>
    <name evidence="7" type="primary">trmB</name>
    <name evidence="8" type="ORF">SAMN04489737_1246</name>
</gene>
<organism evidence="8 9">
    <name type="scientific">Arcanobacterium phocae</name>
    <dbReference type="NCBI Taxonomy" id="131112"/>
    <lineage>
        <taxon>Bacteria</taxon>
        <taxon>Bacillati</taxon>
        <taxon>Actinomycetota</taxon>
        <taxon>Actinomycetes</taxon>
        <taxon>Actinomycetales</taxon>
        <taxon>Actinomycetaceae</taxon>
        <taxon>Arcanobacterium</taxon>
    </lineage>
</organism>
<dbReference type="InterPro" id="IPR003358">
    <property type="entry name" value="tRNA_(Gua-N-7)_MeTrfase_Trmb"/>
</dbReference>
<evidence type="ECO:0000256" key="5">
    <source>
        <dbReference type="ARBA" id="ARBA00022691"/>
    </source>
</evidence>
<dbReference type="GO" id="GO:0008176">
    <property type="term" value="F:tRNA (guanine(46)-N7)-methyltransferase activity"/>
    <property type="evidence" value="ECO:0007669"/>
    <property type="project" value="UniProtKB-UniRule"/>
</dbReference>
<protein>
    <recommendedName>
        <fullName evidence="7">tRNA (guanine-N(7)-)-methyltransferase</fullName>
        <ecNumber evidence="7">2.1.1.33</ecNumber>
    </recommendedName>
    <alternativeName>
        <fullName evidence="7">tRNA (guanine(46)-N(7))-methyltransferase</fullName>
    </alternativeName>
    <alternativeName>
        <fullName evidence="7">tRNA(m7G46)-methyltransferase</fullName>
    </alternativeName>
</protein>
<evidence type="ECO:0000313" key="9">
    <source>
        <dbReference type="Proteomes" id="UP000214355"/>
    </source>
</evidence>
<reference evidence="9" key="1">
    <citation type="submission" date="2016-10" db="EMBL/GenBank/DDBJ databases">
        <authorList>
            <person name="Varghese N."/>
            <person name="Submissions S."/>
        </authorList>
    </citation>
    <scope>NUCLEOTIDE SEQUENCE [LARGE SCALE GENOMIC DNA]</scope>
    <source>
        <strain evidence="9">DSM 10002</strain>
    </source>
</reference>
<dbReference type="PROSITE" id="PS51625">
    <property type="entry name" value="SAM_MT_TRMB"/>
    <property type="match status" value="1"/>
</dbReference>
<dbReference type="Pfam" id="PF02390">
    <property type="entry name" value="Methyltransf_4"/>
    <property type="match status" value="1"/>
</dbReference>
<dbReference type="EC" id="2.1.1.33" evidence="7"/>
<comment type="function">
    <text evidence="2 7">Catalyzes the formation of N(7)-methylguanine at position 46 (m7G46) in tRNA.</text>
</comment>
<feature type="binding site" evidence="7">
    <location>
        <position position="76"/>
    </location>
    <ligand>
        <name>S-adenosyl-L-methionine</name>
        <dbReference type="ChEBI" id="CHEBI:59789"/>
    </ligand>
</feature>
<dbReference type="PANTHER" id="PTHR23417:SF14">
    <property type="entry name" value="PENTACOTRIPEPTIDE-REPEAT REGION OF PRORP DOMAIN-CONTAINING PROTEIN"/>
    <property type="match status" value="1"/>
</dbReference>
<comment type="caution">
    <text evidence="7">Lacks conserved residue(s) required for the propagation of feature annotation.</text>
</comment>
<evidence type="ECO:0000256" key="2">
    <source>
        <dbReference type="ARBA" id="ARBA00003015"/>
    </source>
</evidence>
<evidence type="ECO:0000313" key="8">
    <source>
        <dbReference type="EMBL" id="SDU80580.1"/>
    </source>
</evidence>
<comment type="similarity">
    <text evidence="7">Belongs to the class I-like SAM-binding methyltransferase superfamily. TrmB family.</text>
</comment>
<dbReference type="OrthoDB" id="9802090at2"/>
<dbReference type="EMBL" id="LT629804">
    <property type="protein sequence ID" value="SDU80580.1"/>
    <property type="molecule type" value="Genomic_DNA"/>
</dbReference>
<dbReference type="STRING" id="131112.SAMN04489737_1246"/>
<feature type="binding site" evidence="7">
    <location>
        <position position="157"/>
    </location>
    <ligand>
        <name>S-adenosyl-L-methionine</name>
        <dbReference type="ChEBI" id="CHEBI:59789"/>
    </ligand>
</feature>
<evidence type="ECO:0000256" key="3">
    <source>
        <dbReference type="ARBA" id="ARBA00022603"/>
    </source>
</evidence>
<feature type="binding site" evidence="7">
    <location>
        <position position="128"/>
    </location>
    <ligand>
        <name>S-adenosyl-L-methionine</name>
        <dbReference type="ChEBI" id="CHEBI:59789"/>
    </ligand>
</feature>
<dbReference type="Proteomes" id="UP000214355">
    <property type="component" value="Chromosome I"/>
</dbReference>
<keyword evidence="6 7" id="KW-0819">tRNA processing</keyword>
<dbReference type="PANTHER" id="PTHR23417">
    <property type="entry name" value="3-DEOXY-D-MANNO-OCTULOSONIC-ACID TRANSFERASE/TRNA GUANINE-N 7 - -METHYLTRANSFERASE"/>
    <property type="match status" value="1"/>
</dbReference>
<dbReference type="GeneID" id="65344980"/>
<comment type="pathway">
    <text evidence="7">tRNA modification; N(7)-methylguanine-tRNA biosynthesis.</text>
</comment>
<dbReference type="GO" id="GO:0043527">
    <property type="term" value="C:tRNA methyltransferase complex"/>
    <property type="evidence" value="ECO:0007669"/>
    <property type="project" value="TreeGrafter"/>
</dbReference>
<evidence type="ECO:0000256" key="6">
    <source>
        <dbReference type="ARBA" id="ARBA00022694"/>
    </source>
</evidence>
<dbReference type="NCBIfam" id="TIGR00091">
    <property type="entry name" value="tRNA (guanosine(46)-N7)-methyltransferase TrmB"/>
    <property type="match status" value="1"/>
</dbReference>
<dbReference type="Gene3D" id="3.40.50.150">
    <property type="entry name" value="Vaccinia Virus protein VP39"/>
    <property type="match status" value="1"/>
</dbReference>
<dbReference type="SUPFAM" id="SSF53335">
    <property type="entry name" value="S-adenosyl-L-methionine-dependent methyltransferases"/>
    <property type="match status" value="1"/>
</dbReference>
<keyword evidence="3 7" id="KW-0489">Methyltransferase</keyword>
<dbReference type="InterPro" id="IPR055361">
    <property type="entry name" value="tRNA_methyltr_TrmB_bact"/>
</dbReference>
<keyword evidence="4 7" id="KW-0808">Transferase</keyword>
<feature type="binding site" evidence="7">
    <location>
        <begin position="242"/>
        <end position="245"/>
    </location>
    <ligand>
        <name>substrate</name>
    </ligand>
</feature>
<proteinExistence type="inferred from homology"/>
<feature type="binding site" evidence="7">
    <location>
        <position position="193"/>
    </location>
    <ligand>
        <name>substrate</name>
    </ligand>
</feature>
<dbReference type="InterPro" id="IPR029063">
    <property type="entry name" value="SAM-dependent_MTases_sf"/>
</dbReference>
<evidence type="ECO:0000256" key="7">
    <source>
        <dbReference type="HAMAP-Rule" id="MF_01057"/>
    </source>
</evidence>
<dbReference type="RefSeq" id="WP_091281138.1">
    <property type="nucleotide sequence ID" value="NZ_LT629804.1"/>
</dbReference>
<dbReference type="HAMAP" id="MF_01057">
    <property type="entry name" value="tRNA_methyltr_TrmB"/>
    <property type="match status" value="1"/>
</dbReference>
<dbReference type="UniPathway" id="UPA00989"/>
<name>A0A1H2LHT2_9ACTO</name>
<comment type="catalytic activity">
    <reaction evidence="1 7">
        <text>guanosine(46) in tRNA + S-adenosyl-L-methionine = N(7)-methylguanosine(46) in tRNA + S-adenosyl-L-homocysteine</text>
        <dbReference type="Rhea" id="RHEA:42708"/>
        <dbReference type="Rhea" id="RHEA-COMP:10188"/>
        <dbReference type="Rhea" id="RHEA-COMP:10189"/>
        <dbReference type="ChEBI" id="CHEBI:57856"/>
        <dbReference type="ChEBI" id="CHEBI:59789"/>
        <dbReference type="ChEBI" id="CHEBI:74269"/>
        <dbReference type="ChEBI" id="CHEBI:74480"/>
        <dbReference type="EC" id="2.1.1.33"/>
    </reaction>
</comment>
<evidence type="ECO:0000256" key="1">
    <source>
        <dbReference type="ARBA" id="ARBA00000142"/>
    </source>
</evidence>
<accession>A0A1H2LHT2</accession>
<feature type="binding site" evidence="7">
    <location>
        <position position="161"/>
    </location>
    <ligand>
        <name>substrate</name>
    </ligand>
</feature>
<keyword evidence="9" id="KW-1185">Reference proteome</keyword>
<evidence type="ECO:0000256" key="4">
    <source>
        <dbReference type="ARBA" id="ARBA00022679"/>
    </source>
</evidence>
<dbReference type="AlphaFoldDB" id="A0A1H2LHT2"/>